<protein>
    <submittedName>
        <fullName evidence="2">Uncharacterized protein</fullName>
    </submittedName>
</protein>
<accession>A0A6J4J197</accession>
<sequence>APARVVQDRVRPGRRLGSGGGVVRGVGLAGARADPGRRPGVGVPSGAGPALRAGRPDRRVRRGRPALALDGAVAGVHRRTGVRAGHAVLVVPPVRAARGRAPGRPARPEGDVRQQGPRRTAGRAAARGGGLRRRRGDDDLAAAGRRGRRCRRGGGRRRGGL</sequence>
<dbReference type="AlphaFoldDB" id="A0A6J4J197"/>
<feature type="compositionally biased region" description="Low complexity" evidence="1">
    <location>
        <begin position="94"/>
        <end position="104"/>
    </location>
</feature>
<evidence type="ECO:0000313" key="2">
    <source>
        <dbReference type="EMBL" id="CAA9266685.1"/>
    </source>
</evidence>
<proteinExistence type="predicted"/>
<evidence type="ECO:0000256" key="1">
    <source>
        <dbReference type="SAM" id="MobiDB-lite"/>
    </source>
</evidence>
<feature type="region of interest" description="Disordered" evidence="1">
    <location>
        <begin position="94"/>
        <end position="161"/>
    </location>
</feature>
<name>A0A6J4J197_9ACTN</name>
<feature type="compositionally biased region" description="Basic and acidic residues" evidence="1">
    <location>
        <begin position="1"/>
        <end position="11"/>
    </location>
</feature>
<organism evidence="2">
    <name type="scientific">uncultured Mycobacteriales bacterium</name>
    <dbReference type="NCBI Taxonomy" id="581187"/>
    <lineage>
        <taxon>Bacteria</taxon>
        <taxon>Bacillati</taxon>
        <taxon>Actinomycetota</taxon>
        <taxon>Actinomycetes</taxon>
        <taxon>Mycobacteriales</taxon>
        <taxon>environmental samples</taxon>
    </lineage>
</organism>
<feature type="compositionally biased region" description="Low complexity" evidence="1">
    <location>
        <begin position="29"/>
        <end position="53"/>
    </location>
</feature>
<dbReference type="EMBL" id="CADCTP010000245">
    <property type="protein sequence ID" value="CAA9266685.1"/>
    <property type="molecule type" value="Genomic_DNA"/>
</dbReference>
<feature type="region of interest" description="Disordered" evidence="1">
    <location>
        <begin position="1"/>
        <end position="60"/>
    </location>
</feature>
<feature type="non-terminal residue" evidence="2">
    <location>
        <position position="1"/>
    </location>
</feature>
<feature type="compositionally biased region" description="Gly residues" evidence="1">
    <location>
        <begin position="16"/>
        <end position="28"/>
    </location>
</feature>
<feature type="compositionally biased region" description="Basic residues" evidence="1">
    <location>
        <begin position="145"/>
        <end position="161"/>
    </location>
</feature>
<reference evidence="2" key="1">
    <citation type="submission" date="2020-02" db="EMBL/GenBank/DDBJ databases">
        <authorList>
            <person name="Meier V. D."/>
        </authorList>
    </citation>
    <scope>NUCLEOTIDE SEQUENCE</scope>
    <source>
        <strain evidence="2">AVDCRST_MAG41</strain>
    </source>
</reference>
<feature type="non-terminal residue" evidence="2">
    <location>
        <position position="161"/>
    </location>
</feature>
<gene>
    <name evidence="2" type="ORF">AVDCRST_MAG41-2664</name>
</gene>